<reference evidence="4 5" key="1">
    <citation type="journal article" date="2025" name="Anaerobe">
        <title>Description of Anaerococcus kampingiae sp. nov., Anaerococcus groningensis sp. nov., Anaerococcus martiniensis sp. nov., and Anaerococcus cruorum sp. nov., isolated from human clinical specimens.</title>
        <authorList>
            <person name="Boiten K.E."/>
            <person name="Meijer J."/>
            <person name="van Wezel E.M."/>
            <person name="Veloo A.C.M."/>
        </authorList>
    </citation>
    <scope>NUCLEOTIDE SEQUENCE [LARGE SCALE GENOMIC DNA]</scope>
    <source>
        <strain evidence="4 5">ENR1039</strain>
    </source>
</reference>
<dbReference type="Proteomes" id="UP001638015">
    <property type="component" value="Unassembled WGS sequence"/>
</dbReference>
<keyword evidence="3" id="KW-0732">Signal</keyword>
<comment type="caution">
    <text evidence="4">The sequence shown here is derived from an EMBL/GenBank/DDBJ whole genome shotgun (WGS) entry which is preliminary data.</text>
</comment>
<feature type="compositionally biased region" description="Acidic residues" evidence="2">
    <location>
        <begin position="352"/>
        <end position="364"/>
    </location>
</feature>
<evidence type="ECO:0000256" key="2">
    <source>
        <dbReference type="SAM" id="MobiDB-lite"/>
    </source>
</evidence>
<evidence type="ECO:0000256" key="1">
    <source>
        <dbReference type="SAM" id="Coils"/>
    </source>
</evidence>
<feature type="region of interest" description="Disordered" evidence="2">
    <location>
        <begin position="343"/>
        <end position="408"/>
    </location>
</feature>
<dbReference type="EMBL" id="JBGMEH010000003">
    <property type="protein sequence ID" value="MFO3716037.1"/>
    <property type="molecule type" value="Genomic_DNA"/>
</dbReference>
<dbReference type="Pfam" id="PF07373">
    <property type="entry name" value="CAMP_factor"/>
    <property type="match status" value="1"/>
</dbReference>
<evidence type="ECO:0000313" key="4">
    <source>
        <dbReference type="EMBL" id="MFO3716037.1"/>
    </source>
</evidence>
<accession>A0ABW9MW25</accession>
<sequence>MKKSKVLASALSIALLSNTVLPATKMAQKTPTLSSVAYAAEESSQAKEAKDKLNYLGSLIEGLENIAGGLSGNPLSWLKELKRAYELTSKLLNGAIGSVSDLTKSVIPRIDLLINVAETITADATELADSEQQAHVIVGFSVTRALLKATNIFEKEDGLNKASENLTASLEKAREIPKLTDDSKRTHYTLQQLDRALSRAKEARNKELKNKLDPNELAEFDLLIKKATDVRRNNFATVAEVKAISEELVAKTEEAYKSIPEGEKTANKSTKLALEKDIQAAKNLRDFSLKGKVDAKVIQELNREIADANRVLNNSRATINEVEAADEIIVAATNKALGKLEEVQTKEKAEEIPVEEVEENDETPSVEVPVVNEETAEDEEIEEELEAETEEVQPEEETPVEEASEIAE</sequence>
<protein>
    <submittedName>
        <fullName evidence="4">cAMP factor family pore-forming toxin</fullName>
    </submittedName>
</protein>
<feature type="signal peptide" evidence="3">
    <location>
        <begin position="1"/>
        <end position="22"/>
    </location>
</feature>
<evidence type="ECO:0000256" key="3">
    <source>
        <dbReference type="SAM" id="SignalP"/>
    </source>
</evidence>
<dbReference type="InterPro" id="IPR010860">
    <property type="entry name" value="CAMP_factor"/>
</dbReference>
<feature type="coiled-coil region" evidence="1">
    <location>
        <begin position="298"/>
        <end position="325"/>
    </location>
</feature>
<name>A0ABW9MW25_9FIRM</name>
<keyword evidence="1" id="KW-0175">Coiled coil</keyword>
<feature type="compositionally biased region" description="Acidic residues" evidence="2">
    <location>
        <begin position="374"/>
        <end position="408"/>
    </location>
</feature>
<evidence type="ECO:0000313" key="5">
    <source>
        <dbReference type="Proteomes" id="UP001638015"/>
    </source>
</evidence>
<proteinExistence type="predicted"/>
<gene>
    <name evidence="4" type="ORF">ACCQ40_04430</name>
</gene>
<keyword evidence="5" id="KW-1185">Reference proteome</keyword>
<organism evidence="4 5">
    <name type="scientific">Anaerococcus cruorum</name>
    <dbReference type="NCBI Taxonomy" id="3115617"/>
    <lineage>
        <taxon>Bacteria</taxon>
        <taxon>Bacillati</taxon>
        <taxon>Bacillota</taxon>
        <taxon>Tissierellia</taxon>
        <taxon>Tissierellales</taxon>
        <taxon>Peptoniphilaceae</taxon>
        <taxon>Anaerococcus</taxon>
    </lineage>
</organism>
<feature type="chain" id="PRO_5047189400" evidence="3">
    <location>
        <begin position="23"/>
        <end position="408"/>
    </location>
</feature>
<dbReference type="RefSeq" id="WP_410032778.1">
    <property type="nucleotide sequence ID" value="NZ_JBGMEH010000003.1"/>
</dbReference>